<dbReference type="Gene3D" id="3.40.1350.10">
    <property type="match status" value="1"/>
</dbReference>
<evidence type="ECO:0000313" key="3">
    <source>
        <dbReference type="Proteomes" id="UP000182179"/>
    </source>
</evidence>
<name>A0A1H5F6V9_9PSED</name>
<proteinExistence type="predicted"/>
<comment type="caution">
    <text evidence="2">The sequence shown here is derived from an EMBL/GenBank/DDBJ whole genome shotgun (WGS) entry which is preliminary data.</text>
</comment>
<dbReference type="Proteomes" id="UP000182179">
    <property type="component" value="Unassembled WGS sequence"/>
</dbReference>
<dbReference type="EMBL" id="FNTS01000002">
    <property type="protein sequence ID" value="SED98954.1"/>
    <property type="molecule type" value="Genomic_DNA"/>
</dbReference>
<dbReference type="CDD" id="cd22362">
    <property type="entry name" value="TnsA_endonuclease-like"/>
    <property type="match status" value="1"/>
</dbReference>
<evidence type="ECO:0000313" key="2">
    <source>
        <dbReference type="EMBL" id="SED98954.1"/>
    </source>
</evidence>
<dbReference type="InterPro" id="IPR011856">
    <property type="entry name" value="tRNA_endonuc-like_dom_sf"/>
</dbReference>
<dbReference type="SUPFAM" id="SSF52980">
    <property type="entry name" value="Restriction endonuclease-like"/>
    <property type="match status" value="1"/>
</dbReference>
<keyword evidence="2" id="KW-0255">Endonuclease</keyword>
<gene>
    <name evidence="2" type="ORF">SAMN04515675_3466</name>
</gene>
<dbReference type="InterPro" id="IPR011335">
    <property type="entry name" value="Restrct_endonuc-II-like"/>
</dbReference>
<dbReference type="Pfam" id="PF08722">
    <property type="entry name" value="Tn7_TnsA-like_N"/>
    <property type="match status" value="1"/>
</dbReference>
<evidence type="ECO:0000259" key="1">
    <source>
        <dbReference type="Pfam" id="PF08722"/>
    </source>
</evidence>
<protein>
    <submittedName>
        <fullName evidence="2">TnsA endonuclease N terminal</fullName>
    </submittedName>
</protein>
<keyword evidence="3" id="KW-1185">Reference proteome</keyword>
<dbReference type="InterPro" id="IPR014833">
    <property type="entry name" value="TnsA_N"/>
</dbReference>
<organism evidence="2 3">
    <name type="scientific">Pseudomonas costantinii</name>
    <dbReference type="NCBI Taxonomy" id="168469"/>
    <lineage>
        <taxon>Bacteria</taxon>
        <taxon>Pseudomonadati</taxon>
        <taxon>Pseudomonadota</taxon>
        <taxon>Gammaproteobacteria</taxon>
        <taxon>Pseudomonadales</taxon>
        <taxon>Pseudomonadaceae</taxon>
        <taxon>Pseudomonas</taxon>
    </lineage>
</organism>
<keyword evidence="2" id="KW-0378">Hydrolase</keyword>
<feature type="domain" description="TnsA endonuclease N-terminal" evidence="1">
    <location>
        <begin position="91"/>
        <end position="192"/>
    </location>
</feature>
<accession>A0A1H5F6V9</accession>
<sequence>MYTSILGDMWRQQKVWEVGLRGRSFKMQSDIDRHIKKGFGQGSQELYVPWLRVQDVPSHGRSRKVQGVKINRLHHLLSDLEYGYLLVTEFSPEVLDIREQYPILPQLEVQSIAHSLNIRYPTYPGTKLPYVMTTDFLLTIRQPDGSTRLAARTLKYTESLKSGKGLKGTLEKFQIERAYWSDRGVDWNIVTEKNVPATLIQNLDWFRKSAVLQRHLQQRPLIETFLEELGRVQSYQWPLDRVLRHIAGALFLPYTDAKAMFMHLVWNKYVLLDLTAERLSMKSTLPAINIVWPASNLDHDLKVG</sequence>
<keyword evidence="2" id="KW-0540">Nuclease</keyword>
<reference evidence="2 3" key="1">
    <citation type="submission" date="2016-10" db="EMBL/GenBank/DDBJ databases">
        <authorList>
            <person name="Varghese N."/>
            <person name="Submissions S."/>
        </authorList>
    </citation>
    <scope>NUCLEOTIDE SEQUENCE [LARGE SCALE GENOMIC DNA]</scope>
    <source>
        <strain evidence="2 3">BS2773</strain>
    </source>
</reference>
<dbReference type="GO" id="GO:0004519">
    <property type="term" value="F:endonuclease activity"/>
    <property type="evidence" value="ECO:0007669"/>
    <property type="project" value="UniProtKB-KW"/>
</dbReference>